<dbReference type="GeneID" id="37081182"/>
<keyword evidence="3" id="KW-1185">Reference proteome</keyword>
<keyword evidence="1" id="KW-0812">Transmembrane</keyword>
<evidence type="ECO:0000256" key="1">
    <source>
        <dbReference type="SAM" id="Phobius"/>
    </source>
</evidence>
<reference evidence="2 3" key="1">
    <citation type="submission" date="2016-12" db="EMBL/GenBank/DDBJ databases">
        <title>The genomes of Aspergillus section Nigri reveals drivers in fungal speciation.</title>
        <authorList>
            <consortium name="DOE Joint Genome Institute"/>
            <person name="Vesth T.C."/>
            <person name="Nybo J."/>
            <person name="Theobald S."/>
            <person name="Brandl J."/>
            <person name="Frisvad J.C."/>
            <person name="Nielsen K.F."/>
            <person name="Lyhne E.K."/>
            <person name="Kogle M.E."/>
            <person name="Kuo A."/>
            <person name="Riley R."/>
            <person name="Clum A."/>
            <person name="Nolan M."/>
            <person name="Lipzen A."/>
            <person name="Salamov A."/>
            <person name="Henrissat B."/>
            <person name="Wiebenga A."/>
            <person name="De Vries R.P."/>
            <person name="Grigoriev I.V."/>
            <person name="Mortensen U.H."/>
            <person name="Andersen M.R."/>
            <person name="Baker S.E."/>
        </authorList>
    </citation>
    <scope>NUCLEOTIDE SEQUENCE [LARGE SCALE GENOMIC DNA]</scope>
    <source>
        <strain evidence="2 3">JOP 1030-1</strain>
    </source>
</reference>
<accession>A0A319ADB7</accession>
<gene>
    <name evidence="2" type="ORF">BP01DRAFT_57906</name>
</gene>
<feature type="transmembrane region" description="Helical" evidence="1">
    <location>
        <begin position="7"/>
        <end position="26"/>
    </location>
</feature>
<evidence type="ECO:0000313" key="3">
    <source>
        <dbReference type="Proteomes" id="UP000248349"/>
    </source>
</evidence>
<organism evidence="2 3">
    <name type="scientific">Aspergillus saccharolyticus JOP 1030-1</name>
    <dbReference type="NCBI Taxonomy" id="1450539"/>
    <lineage>
        <taxon>Eukaryota</taxon>
        <taxon>Fungi</taxon>
        <taxon>Dikarya</taxon>
        <taxon>Ascomycota</taxon>
        <taxon>Pezizomycotina</taxon>
        <taxon>Eurotiomycetes</taxon>
        <taxon>Eurotiomycetidae</taxon>
        <taxon>Eurotiales</taxon>
        <taxon>Aspergillaceae</taxon>
        <taxon>Aspergillus</taxon>
        <taxon>Aspergillus subgen. Circumdati</taxon>
    </lineage>
</organism>
<dbReference type="AlphaFoldDB" id="A0A319ADB7"/>
<name>A0A319ADB7_9EURO</name>
<dbReference type="EMBL" id="KZ821234">
    <property type="protein sequence ID" value="PYH44852.1"/>
    <property type="molecule type" value="Genomic_DNA"/>
</dbReference>
<sequence length="117" mass="13135">MSGTWRSIVFVFGCIKVCFLCVHFFMRVLSLVYNISLFSSVLSLLSQAAKSVTLFWLLCAPGPSFPSSPQPAQDGDEVRSYSDHCSDHLRARLYRTLYMCESSRGGLRIRLYGVLVA</sequence>
<dbReference type="Proteomes" id="UP000248349">
    <property type="component" value="Unassembled WGS sequence"/>
</dbReference>
<proteinExistence type="predicted"/>
<keyword evidence="1" id="KW-0472">Membrane</keyword>
<protein>
    <submittedName>
        <fullName evidence="2">Uncharacterized protein</fullName>
    </submittedName>
</protein>
<keyword evidence="1" id="KW-1133">Transmembrane helix</keyword>
<dbReference type="RefSeq" id="XP_025430834.1">
    <property type="nucleotide sequence ID" value="XM_025579953.1"/>
</dbReference>
<evidence type="ECO:0000313" key="2">
    <source>
        <dbReference type="EMBL" id="PYH44852.1"/>
    </source>
</evidence>